<protein>
    <submittedName>
        <fullName evidence="5">Major sperm protein</fullName>
    </submittedName>
</protein>
<name>A0A124S0S0_CYNCS</name>
<dbReference type="STRING" id="59895.A0A124S0S0"/>
<evidence type="ECO:0000256" key="2">
    <source>
        <dbReference type="SAM" id="MobiDB-lite"/>
    </source>
</evidence>
<dbReference type="GO" id="GO:0090158">
    <property type="term" value="P:endoplasmic reticulum membrane organization"/>
    <property type="evidence" value="ECO:0007669"/>
    <property type="project" value="TreeGrafter"/>
</dbReference>
<keyword evidence="6" id="KW-1185">Reference proteome</keyword>
<dbReference type="InterPro" id="IPR016763">
    <property type="entry name" value="VAP"/>
</dbReference>
<evidence type="ECO:0000256" key="3">
    <source>
        <dbReference type="SAM" id="Phobius"/>
    </source>
</evidence>
<gene>
    <name evidence="5" type="ORF">Ccrd_025675</name>
</gene>
<keyword evidence="3" id="KW-1133">Transmembrane helix</keyword>
<comment type="caution">
    <text evidence="5">The sequence shown here is derived from an EMBL/GenBank/DDBJ whole genome shotgun (WGS) entry which is preliminary data.</text>
</comment>
<evidence type="ECO:0000259" key="4">
    <source>
        <dbReference type="PROSITE" id="PS50202"/>
    </source>
</evidence>
<dbReference type="Pfam" id="PF00635">
    <property type="entry name" value="Motile_Sperm"/>
    <property type="match status" value="1"/>
</dbReference>
<feature type="transmembrane region" description="Helical" evidence="3">
    <location>
        <begin position="337"/>
        <end position="358"/>
    </location>
</feature>
<proteinExistence type="inferred from homology"/>
<dbReference type="Proteomes" id="UP000243975">
    <property type="component" value="Unassembled WGS sequence"/>
</dbReference>
<dbReference type="OMA" id="YIEECKL"/>
<evidence type="ECO:0000313" key="6">
    <source>
        <dbReference type="Proteomes" id="UP000243975"/>
    </source>
</evidence>
<accession>A0A124S0S0</accession>
<dbReference type="PANTHER" id="PTHR10809">
    <property type="entry name" value="VESICLE-ASSOCIATED MEMBRANE PROTEIN-ASSOCIATED PROTEIN"/>
    <property type="match status" value="1"/>
</dbReference>
<feature type="region of interest" description="Disordered" evidence="2">
    <location>
        <begin position="220"/>
        <end position="279"/>
    </location>
</feature>
<dbReference type="InterPro" id="IPR000535">
    <property type="entry name" value="MSP_dom"/>
</dbReference>
<dbReference type="GO" id="GO:0005886">
    <property type="term" value="C:plasma membrane"/>
    <property type="evidence" value="ECO:0007669"/>
    <property type="project" value="TreeGrafter"/>
</dbReference>
<dbReference type="PANTHER" id="PTHR10809:SF156">
    <property type="entry name" value="MAJOR SPERM PROTEIN (MSP)"/>
    <property type="match status" value="1"/>
</dbReference>
<dbReference type="Gramene" id="KVH56905">
    <property type="protein sequence ID" value="KVH56905"/>
    <property type="gene ID" value="Ccrd_025675"/>
</dbReference>
<evidence type="ECO:0000256" key="1">
    <source>
        <dbReference type="ARBA" id="ARBA00008932"/>
    </source>
</evidence>
<dbReference type="AlphaFoldDB" id="A0A124S0S0"/>
<dbReference type="InterPro" id="IPR013783">
    <property type="entry name" value="Ig-like_fold"/>
</dbReference>
<dbReference type="EMBL" id="LEKV01006694">
    <property type="protein sequence ID" value="KVH56905.1"/>
    <property type="molecule type" value="Genomic_DNA"/>
</dbReference>
<organism evidence="5 6">
    <name type="scientific">Cynara cardunculus var. scolymus</name>
    <name type="common">Globe artichoke</name>
    <name type="synonym">Cynara scolymus</name>
    <dbReference type="NCBI Taxonomy" id="59895"/>
    <lineage>
        <taxon>Eukaryota</taxon>
        <taxon>Viridiplantae</taxon>
        <taxon>Streptophyta</taxon>
        <taxon>Embryophyta</taxon>
        <taxon>Tracheophyta</taxon>
        <taxon>Spermatophyta</taxon>
        <taxon>Magnoliopsida</taxon>
        <taxon>eudicotyledons</taxon>
        <taxon>Gunneridae</taxon>
        <taxon>Pentapetalae</taxon>
        <taxon>asterids</taxon>
        <taxon>campanulids</taxon>
        <taxon>Asterales</taxon>
        <taxon>Asteraceae</taxon>
        <taxon>Carduoideae</taxon>
        <taxon>Cardueae</taxon>
        <taxon>Carduinae</taxon>
        <taxon>Cynara</taxon>
    </lineage>
</organism>
<dbReference type="PROSITE" id="PS50202">
    <property type="entry name" value="MSP"/>
    <property type="match status" value="1"/>
</dbReference>
<dbReference type="Gene3D" id="2.60.40.10">
    <property type="entry name" value="Immunoglobulins"/>
    <property type="match status" value="1"/>
</dbReference>
<dbReference type="GO" id="GO:0061817">
    <property type="term" value="P:endoplasmic reticulum-plasma membrane tethering"/>
    <property type="evidence" value="ECO:0007669"/>
    <property type="project" value="TreeGrafter"/>
</dbReference>
<feature type="domain" description="MSP" evidence="4">
    <location>
        <begin position="41"/>
        <end position="190"/>
    </location>
</feature>
<dbReference type="SUPFAM" id="SSF49354">
    <property type="entry name" value="PapD-like"/>
    <property type="match status" value="1"/>
</dbReference>
<dbReference type="GO" id="GO:0005789">
    <property type="term" value="C:endoplasmic reticulum membrane"/>
    <property type="evidence" value="ECO:0007669"/>
    <property type="project" value="InterPro"/>
</dbReference>
<keyword evidence="3" id="KW-0812">Transmembrane</keyword>
<evidence type="ECO:0000313" key="5">
    <source>
        <dbReference type="EMBL" id="KVH56905.1"/>
    </source>
</evidence>
<dbReference type="InterPro" id="IPR008962">
    <property type="entry name" value="PapD-like_sf"/>
</dbReference>
<reference evidence="5 6" key="1">
    <citation type="journal article" date="2016" name="Sci. Rep.">
        <title>The genome sequence of the outbreeding globe artichoke constructed de novo incorporating a phase-aware low-pass sequencing strategy of F1 progeny.</title>
        <authorList>
            <person name="Scaglione D."/>
            <person name="Reyes-Chin-Wo S."/>
            <person name="Acquadro A."/>
            <person name="Froenicke L."/>
            <person name="Portis E."/>
            <person name="Beitel C."/>
            <person name="Tirone M."/>
            <person name="Mauro R."/>
            <person name="Lo Monaco A."/>
            <person name="Mauromicale G."/>
            <person name="Faccioli P."/>
            <person name="Cattivelli L."/>
            <person name="Rieseberg L."/>
            <person name="Michelmore R."/>
            <person name="Lanteri S."/>
        </authorList>
    </citation>
    <scope>NUCLEOTIDE SEQUENCE [LARGE SCALE GENOMIC DNA]</scope>
    <source>
        <strain evidence="5">2C</strain>
    </source>
</reference>
<sequence length="360" mass="41304">MTLHFEARVFVTIACSLSGEGIKYITILFWLTLGAKMKPDILEMKPQELRFIFELKKQSSCSVQMINKTNHHVAFKVKTTNPKKYCVRPNTGVIDPNSVCDFTGIRFFTESYYASTKGSSSRYDMQGQVLSSKYLCPGGDKRGGRNISHGWCFMKMLVLMVIPLSDSSIWQFTKEDGKTVDEKRLKVVLIPAPDSPESSPINETLKLVQKNDGRELKDDVVQKHSSHAKVDEGMEVSKGEGESVEATRKEETIKRKDEDVKRKEETMKRKDEDVKRNEESAKRSKEFIKRNNEPMQMNDTEELRLVKDLEETKSKVKELESKLSEDLLRNKRHRAQVGFPLLFVFMVGLVSLYLGYLLHC</sequence>
<keyword evidence="3" id="KW-0472">Membrane</keyword>
<comment type="similarity">
    <text evidence="1">Belongs to the VAMP-associated protein (VAP) (TC 9.B.17) family.</text>
</comment>